<feature type="compositionally biased region" description="Basic and acidic residues" evidence="1">
    <location>
        <begin position="72"/>
        <end position="82"/>
    </location>
</feature>
<sequence>MPRNDPVDDEQHRLRRPAVGERDTRRPHVVASHQDPFHQARMPAHLRNTLDKAGTRKGQNDKDEFTEAMNPHWERYADGRRADARRHKEIVEDHEHDQRVLDGLGDLDPTHEHGAGYDSDESGVFGEGVRPPIIRERERPCRESGIFGDDEPQIRQPAPAPSSSRPQESPVSPRTERKRLRDLFRRKNSTSGDARSLAKGGGRRYRAGEVGTTSDSDSDY</sequence>
<proteinExistence type="predicted"/>
<feature type="compositionally biased region" description="Polar residues" evidence="1">
    <location>
        <begin position="211"/>
        <end position="220"/>
    </location>
</feature>
<evidence type="ECO:0000313" key="3">
    <source>
        <dbReference type="Proteomes" id="UP000053890"/>
    </source>
</evidence>
<gene>
    <name evidence="2" type="ORF">RHOBADRAFT_42912</name>
</gene>
<name>A0A194S7V5_RHOGW</name>
<feature type="compositionally biased region" description="Basic and acidic residues" evidence="1">
    <location>
        <begin position="48"/>
        <end position="65"/>
    </location>
</feature>
<evidence type="ECO:0000256" key="1">
    <source>
        <dbReference type="SAM" id="MobiDB-lite"/>
    </source>
</evidence>
<feature type="region of interest" description="Disordered" evidence="1">
    <location>
        <begin position="1"/>
        <end position="220"/>
    </location>
</feature>
<keyword evidence="3" id="KW-1185">Reference proteome</keyword>
<feature type="compositionally biased region" description="Low complexity" evidence="1">
    <location>
        <begin position="154"/>
        <end position="170"/>
    </location>
</feature>
<dbReference type="Proteomes" id="UP000053890">
    <property type="component" value="Unassembled WGS sequence"/>
</dbReference>
<dbReference type="GeneID" id="28974582"/>
<dbReference type="EMBL" id="KQ474076">
    <property type="protein sequence ID" value="KPV76570.1"/>
    <property type="molecule type" value="Genomic_DNA"/>
</dbReference>
<organism evidence="2 3">
    <name type="scientific">Rhodotorula graminis (strain WP1)</name>
    <dbReference type="NCBI Taxonomy" id="578459"/>
    <lineage>
        <taxon>Eukaryota</taxon>
        <taxon>Fungi</taxon>
        <taxon>Dikarya</taxon>
        <taxon>Basidiomycota</taxon>
        <taxon>Pucciniomycotina</taxon>
        <taxon>Microbotryomycetes</taxon>
        <taxon>Sporidiobolales</taxon>
        <taxon>Sporidiobolaceae</taxon>
        <taxon>Rhodotorula</taxon>
    </lineage>
</organism>
<feature type="compositionally biased region" description="Basic and acidic residues" evidence="1">
    <location>
        <begin position="1"/>
        <end position="26"/>
    </location>
</feature>
<protein>
    <submittedName>
        <fullName evidence="2">Uncharacterized protein</fullName>
    </submittedName>
</protein>
<dbReference type="AlphaFoldDB" id="A0A194S7V5"/>
<feature type="compositionally biased region" description="Basic and acidic residues" evidence="1">
    <location>
        <begin position="89"/>
        <end position="100"/>
    </location>
</feature>
<reference evidence="2 3" key="1">
    <citation type="journal article" date="2015" name="Front. Microbiol.">
        <title>Genome sequence of the plant growth promoting endophytic yeast Rhodotorula graminis WP1.</title>
        <authorList>
            <person name="Firrincieli A."/>
            <person name="Otillar R."/>
            <person name="Salamov A."/>
            <person name="Schmutz J."/>
            <person name="Khan Z."/>
            <person name="Redman R.S."/>
            <person name="Fleck N.D."/>
            <person name="Lindquist E."/>
            <person name="Grigoriev I.V."/>
            <person name="Doty S.L."/>
        </authorList>
    </citation>
    <scope>NUCLEOTIDE SEQUENCE [LARGE SCALE GENOMIC DNA]</scope>
    <source>
        <strain evidence="2 3">WP1</strain>
    </source>
</reference>
<evidence type="ECO:0000313" key="2">
    <source>
        <dbReference type="EMBL" id="KPV76570.1"/>
    </source>
</evidence>
<accession>A0A194S7V5</accession>
<feature type="compositionally biased region" description="Basic and acidic residues" evidence="1">
    <location>
        <begin position="133"/>
        <end position="142"/>
    </location>
</feature>
<dbReference type="RefSeq" id="XP_018272619.1">
    <property type="nucleotide sequence ID" value="XM_018414134.1"/>
</dbReference>